<dbReference type="Proteomes" id="UP000651517">
    <property type="component" value="Unassembled WGS sequence"/>
</dbReference>
<protein>
    <submittedName>
        <fullName evidence="1">MoaD/ThiS family protein</fullName>
    </submittedName>
</protein>
<gene>
    <name evidence="1" type="ORF">H9634_13125</name>
</gene>
<dbReference type="RefSeq" id="WP_191727255.1">
    <property type="nucleotide sequence ID" value="NZ_JACSPY010000018.1"/>
</dbReference>
<dbReference type="SUPFAM" id="SSF54285">
    <property type="entry name" value="MoaD/ThiS"/>
    <property type="match status" value="1"/>
</dbReference>
<dbReference type="InterPro" id="IPR012675">
    <property type="entry name" value="Beta-grasp_dom_sf"/>
</dbReference>
<dbReference type="EMBL" id="JACSPY010000018">
    <property type="protein sequence ID" value="MBD8021722.1"/>
    <property type="molecule type" value="Genomic_DNA"/>
</dbReference>
<comment type="caution">
    <text evidence="1">The sequence shown here is derived from an EMBL/GenBank/DDBJ whole genome shotgun (WGS) entry which is preliminary data.</text>
</comment>
<proteinExistence type="predicted"/>
<evidence type="ECO:0000313" key="2">
    <source>
        <dbReference type="Proteomes" id="UP000651517"/>
    </source>
</evidence>
<dbReference type="CDD" id="cd17040">
    <property type="entry name" value="Ubl_MoaD_like"/>
    <property type="match status" value="1"/>
</dbReference>
<dbReference type="InterPro" id="IPR016155">
    <property type="entry name" value="Mopterin_synth/thiamin_S_b"/>
</dbReference>
<reference evidence="1 2" key="1">
    <citation type="submission" date="2020-08" db="EMBL/GenBank/DDBJ databases">
        <title>A Genomic Blueprint of the Chicken Gut Microbiome.</title>
        <authorList>
            <person name="Gilroy R."/>
            <person name="Ravi A."/>
            <person name="Getino M."/>
            <person name="Pursley I."/>
            <person name="Horton D.L."/>
            <person name="Alikhan N.-F."/>
            <person name="Baker D."/>
            <person name="Gharbi K."/>
            <person name="Hall N."/>
            <person name="Watson M."/>
            <person name="Adriaenssens E.M."/>
            <person name="Foster-Nyarko E."/>
            <person name="Jarju S."/>
            <person name="Secka A."/>
            <person name="Antonio M."/>
            <person name="Oren A."/>
            <person name="Chaudhuri R."/>
            <person name="La Ragione R.M."/>
            <person name="Hildebrand F."/>
            <person name="Pallen M.J."/>
        </authorList>
    </citation>
    <scope>NUCLEOTIDE SEQUENCE [LARGE SCALE GENOMIC DNA]</scope>
    <source>
        <strain evidence="1 2">Re57</strain>
    </source>
</reference>
<organism evidence="1 2">
    <name type="scientific">Brevibacterium gallinarum</name>
    <dbReference type="NCBI Taxonomy" id="2762220"/>
    <lineage>
        <taxon>Bacteria</taxon>
        <taxon>Bacillati</taxon>
        <taxon>Actinomycetota</taxon>
        <taxon>Actinomycetes</taxon>
        <taxon>Micrococcales</taxon>
        <taxon>Brevibacteriaceae</taxon>
        <taxon>Brevibacterium</taxon>
    </lineage>
</organism>
<evidence type="ECO:0000313" key="1">
    <source>
        <dbReference type="EMBL" id="MBD8021722.1"/>
    </source>
</evidence>
<dbReference type="Gene3D" id="3.10.20.30">
    <property type="match status" value="1"/>
</dbReference>
<keyword evidence="2" id="KW-1185">Reference proteome</keyword>
<accession>A0ABR8WXA2</accession>
<sequence>MTEIAFATPLRRFVADSPDAHARGETLRDIITAINADHPQFGAAVLREGQLVPYVHALIDGQPAEDLGGMDAPTATAAQIRFLTAVAGG</sequence>
<name>A0ABR8WXA2_9MICO</name>